<protein>
    <submittedName>
        <fullName evidence="2">Uncharacterized protein</fullName>
    </submittedName>
</protein>
<organism evidence="2 3">
    <name type="scientific">Hibiscus sabdariffa</name>
    <name type="common">roselle</name>
    <dbReference type="NCBI Taxonomy" id="183260"/>
    <lineage>
        <taxon>Eukaryota</taxon>
        <taxon>Viridiplantae</taxon>
        <taxon>Streptophyta</taxon>
        <taxon>Embryophyta</taxon>
        <taxon>Tracheophyta</taxon>
        <taxon>Spermatophyta</taxon>
        <taxon>Magnoliopsida</taxon>
        <taxon>eudicotyledons</taxon>
        <taxon>Gunneridae</taxon>
        <taxon>Pentapetalae</taxon>
        <taxon>rosids</taxon>
        <taxon>malvids</taxon>
        <taxon>Malvales</taxon>
        <taxon>Malvaceae</taxon>
        <taxon>Malvoideae</taxon>
        <taxon>Hibiscus</taxon>
    </lineage>
</organism>
<proteinExistence type="predicted"/>
<keyword evidence="3" id="KW-1185">Reference proteome</keyword>
<evidence type="ECO:0000313" key="3">
    <source>
        <dbReference type="Proteomes" id="UP001396334"/>
    </source>
</evidence>
<dbReference type="Proteomes" id="UP001396334">
    <property type="component" value="Unassembled WGS sequence"/>
</dbReference>
<feature type="coiled-coil region" evidence="1">
    <location>
        <begin position="164"/>
        <end position="248"/>
    </location>
</feature>
<evidence type="ECO:0000256" key="1">
    <source>
        <dbReference type="SAM" id="Coils"/>
    </source>
</evidence>
<name>A0ABR2RFA3_9ROSI</name>
<evidence type="ECO:0000313" key="2">
    <source>
        <dbReference type="EMBL" id="KAK9011540.1"/>
    </source>
</evidence>
<keyword evidence="1" id="KW-0175">Coiled coil</keyword>
<comment type="caution">
    <text evidence="2">The sequence shown here is derived from an EMBL/GenBank/DDBJ whole genome shotgun (WGS) entry which is preliminary data.</text>
</comment>
<gene>
    <name evidence="2" type="ORF">V6N11_044387</name>
</gene>
<dbReference type="EMBL" id="JBBPBN010000023">
    <property type="protein sequence ID" value="KAK9011540.1"/>
    <property type="molecule type" value="Genomic_DNA"/>
</dbReference>
<accession>A0ABR2RFA3</accession>
<reference evidence="2 3" key="1">
    <citation type="journal article" date="2024" name="G3 (Bethesda)">
        <title>Genome assembly of Hibiscus sabdariffa L. provides insights into metabolisms of medicinal natural products.</title>
        <authorList>
            <person name="Kim T."/>
        </authorList>
    </citation>
    <scope>NUCLEOTIDE SEQUENCE [LARGE SCALE GENOMIC DNA]</scope>
    <source>
        <strain evidence="2">TK-2024</strain>
        <tissue evidence="2">Old leaves</tissue>
    </source>
</reference>
<sequence>MGETGDKVEVEETAPHFVTADDWDDEWDDLEDHVFIIEVAIRECFNQFKSRVRHHAAELEAKLEEFGFIHESQRLNGVRNFASKIKLVLNLIEKEVESRDDYQPSLAQLWLGEDESMEGDETVDQLLWQSEDVDSMESTNQLPHSDVVESTESATEDLIEWMEMISVDDQLRKLELNNDGLSEKPFEEITEDLALKEKQLEEKYQALQAREEHCKKRLEEIKMKEKQLEQVEKQYEHHFKEMEFKMQKHLQLSSNVPTPNLPEIPHLPPLQEPPIYHKSSSQISLLSQKSTSASNVHILTYGMNLAQPGPAQQSTSTSNVHILPHAMNIVQQSTSSTSNVHIFPNVMNIDSHQRL</sequence>